<dbReference type="Proteomes" id="UP000232101">
    <property type="component" value="Unassembled WGS sequence"/>
</dbReference>
<name>A0A2M9Q5Z4_9BACI</name>
<evidence type="ECO:0000313" key="3">
    <source>
        <dbReference type="EMBL" id="PJO43501.1"/>
    </source>
</evidence>
<dbReference type="EMBL" id="PHQY01000380">
    <property type="protein sequence ID" value="PJO44389.1"/>
    <property type="molecule type" value="Genomic_DNA"/>
</dbReference>
<evidence type="ECO:0000313" key="2">
    <source>
        <dbReference type="EMBL" id="PJO43287.1"/>
    </source>
</evidence>
<reference evidence="3 6" key="1">
    <citation type="submission" date="2017-11" db="EMBL/GenBank/DDBJ databases">
        <title>Bacterial isolate from king chilli rhizosphere.</title>
        <authorList>
            <person name="Takhelmayum P."/>
            <person name="Sarangthem I."/>
        </authorList>
    </citation>
    <scope>NUCLEOTIDE SEQUENCE [LARGE SCALE GENOMIC DNA]</scope>
    <source>
        <strain evidence="6">t26</strain>
        <strain evidence="3">T26</strain>
    </source>
</reference>
<dbReference type="AlphaFoldDB" id="A0A2M9Q5Z4"/>
<evidence type="ECO:0000313" key="6">
    <source>
        <dbReference type="Proteomes" id="UP000232101"/>
    </source>
</evidence>
<feature type="compositionally biased region" description="Basic and acidic residues" evidence="1">
    <location>
        <begin position="46"/>
        <end position="61"/>
    </location>
</feature>
<gene>
    <name evidence="5" type="ORF">CWD94_02600</name>
    <name evidence="4" type="ORF">CWD94_07210</name>
    <name evidence="3" type="ORF">CWD94_11900</name>
    <name evidence="2" type="ORF">CWD94_13230</name>
</gene>
<evidence type="ECO:0000313" key="5">
    <source>
        <dbReference type="EMBL" id="PJO45214.1"/>
    </source>
</evidence>
<accession>A0A2M9Q5Z4</accession>
<evidence type="ECO:0000256" key="1">
    <source>
        <dbReference type="SAM" id="MobiDB-lite"/>
    </source>
</evidence>
<dbReference type="EMBL" id="PHQY01000302">
    <property type="protein sequence ID" value="PJO45214.1"/>
    <property type="molecule type" value="Genomic_DNA"/>
</dbReference>
<dbReference type="EMBL" id="PHQY01000600">
    <property type="protein sequence ID" value="PJO43501.1"/>
    <property type="molecule type" value="Genomic_DNA"/>
</dbReference>
<organism evidence="3 6">
    <name type="scientific">Lysinibacillus xylanilyticus</name>
    <dbReference type="NCBI Taxonomy" id="582475"/>
    <lineage>
        <taxon>Bacteria</taxon>
        <taxon>Bacillati</taxon>
        <taxon>Bacillota</taxon>
        <taxon>Bacilli</taxon>
        <taxon>Bacillales</taxon>
        <taxon>Bacillaceae</taxon>
        <taxon>Lysinibacillus</taxon>
    </lineage>
</organism>
<dbReference type="EMBL" id="PHQY01000628">
    <property type="protein sequence ID" value="PJO43287.1"/>
    <property type="molecule type" value="Genomic_DNA"/>
</dbReference>
<evidence type="ECO:0000313" key="4">
    <source>
        <dbReference type="EMBL" id="PJO44389.1"/>
    </source>
</evidence>
<sequence>MGISGRETKAKNITSILPLSLRFRAKKICRCRLAFAQKKVSPQATHRAESATPERKSTSRYGNEKRIYPQFFNFW</sequence>
<dbReference type="RefSeq" id="WP_100541907.1">
    <property type="nucleotide sequence ID" value="NZ_JBIWIC010000004.1"/>
</dbReference>
<feature type="region of interest" description="Disordered" evidence="1">
    <location>
        <begin position="40"/>
        <end position="61"/>
    </location>
</feature>
<comment type="caution">
    <text evidence="3">The sequence shown here is derived from an EMBL/GenBank/DDBJ whole genome shotgun (WGS) entry which is preliminary data.</text>
</comment>
<protein>
    <submittedName>
        <fullName evidence="3">Uncharacterized protein</fullName>
    </submittedName>
</protein>
<proteinExistence type="predicted"/>